<keyword evidence="1 6" id="KW-0285">Flavoprotein</keyword>
<evidence type="ECO:0000313" key="8">
    <source>
        <dbReference type="EMBL" id="PSH65206.1"/>
    </source>
</evidence>
<dbReference type="PANTHER" id="PTHR30011:SF16">
    <property type="entry name" value="C2H2 FINGER DOMAIN TRANSCRIPTION FACTOR (EUROFUNG)-RELATED"/>
    <property type="match status" value="1"/>
</dbReference>
<dbReference type="Proteomes" id="UP000241764">
    <property type="component" value="Unassembled WGS sequence"/>
</dbReference>
<evidence type="ECO:0000259" key="7">
    <source>
        <dbReference type="Pfam" id="PF00296"/>
    </source>
</evidence>
<dbReference type="NCBIfam" id="TIGR03860">
    <property type="entry name" value="FMN_nitrolo"/>
    <property type="match status" value="1"/>
</dbReference>
<evidence type="ECO:0000256" key="2">
    <source>
        <dbReference type="ARBA" id="ARBA00022643"/>
    </source>
</evidence>
<protein>
    <submittedName>
        <fullName evidence="8">LLM class flavin-dependent oxidoreductase</fullName>
    </submittedName>
</protein>
<dbReference type="GO" id="GO:0004497">
    <property type="term" value="F:monooxygenase activity"/>
    <property type="evidence" value="ECO:0007669"/>
    <property type="project" value="UniProtKB-KW"/>
</dbReference>
<evidence type="ECO:0000256" key="6">
    <source>
        <dbReference type="PIRSR" id="PIRSR000337-1"/>
    </source>
</evidence>
<feature type="binding site" evidence="6">
    <location>
        <position position="90"/>
    </location>
    <ligand>
        <name>FMN</name>
        <dbReference type="ChEBI" id="CHEBI:58210"/>
    </ligand>
</feature>
<feature type="binding site" evidence="6">
    <location>
        <position position="141"/>
    </location>
    <ligand>
        <name>FMN</name>
        <dbReference type="ChEBI" id="CHEBI:58210"/>
    </ligand>
</feature>
<evidence type="ECO:0000313" key="9">
    <source>
        <dbReference type="Proteomes" id="UP000241764"/>
    </source>
</evidence>
<dbReference type="InterPro" id="IPR036661">
    <property type="entry name" value="Luciferase-like_sf"/>
</dbReference>
<reference evidence="9" key="1">
    <citation type="submission" date="2017-11" db="EMBL/GenBank/DDBJ databases">
        <authorList>
            <person name="Kuznetsova I."/>
            <person name="Sazanova A."/>
            <person name="Chirak E."/>
            <person name="Safronova V."/>
            <person name="Willems A."/>
        </authorList>
    </citation>
    <scope>NUCLEOTIDE SEQUENCE [LARGE SCALE GENOMIC DNA]</scope>
    <source>
        <strain evidence="9">CCBAU 03422</strain>
    </source>
</reference>
<dbReference type="RefSeq" id="WP_106663621.1">
    <property type="nucleotide sequence ID" value="NZ_PGGM01000003.1"/>
</dbReference>
<proteinExistence type="inferred from homology"/>
<evidence type="ECO:0000256" key="4">
    <source>
        <dbReference type="ARBA" id="ARBA00023033"/>
    </source>
</evidence>
<dbReference type="PANTHER" id="PTHR30011">
    <property type="entry name" value="ALKANESULFONATE MONOOXYGENASE-RELATED"/>
    <property type="match status" value="1"/>
</dbReference>
<dbReference type="InterPro" id="IPR011251">
    <property type="entry name" value="Luciferase-like_dom"/>
</dbReference>
<keyword evidence="9" id="KW-1185">Reference proteome</keyword>
<organism evidence="8 9">
    <name type="scientific">Phyllobacterium sophorae</name>
    <dbReference type="NCBI Taxonomy" id="1520277"/>
    <lineage>
        <taxon>Bacteria</taxon>
        <taxon>Pseudomonadati</taxon>
        <taxon>Pseudomonadota</taxon>
        <taxon>Alphaproteobacteria</taxon>
        <taxon>Hyphomicrobiales</taxon>
        <taxon>Phyllobacteriaceae</taxon>
        <taxon>Phyllobacterium</taxon>
    </lineage>
</organism>
<keyword evidence="2 6" id="KW-0288">FMN</keyword>
<dbReference type="Gene3D" id="3.20.20.30">
    <property type="entry name" value="Luciferase-like domain"/>
    <property type="match status" value="1"/>
</dbReference>
<feature type="binding site" evidence="6">
    <location>
        <position position="212"/>
    </location>
    <ligand>
        <name>FMN</name>
        <dbReference type="ChEBI" id="CHEBI:58210"/>
    </ligand>
</feature>
<name>A0A2P7BFD9_9HYPH</name>
<evidence type="ECO:0000256" key="3">
    <source>
        <dbReference type="ARBA" id="ARBA00023002"/>
    </source>
</evidence>
<accession>A0A2P7BFD9</accession>
<dbReference type="Pfam" id="PF00296">
    <property type="entry name" value="Bac_luciferase"/>
    <property type="match status" value="1"/>
</dbReference>
<feature type="domain" description="Luciferase-like" evidence="7">
    <location>
        <begin position="24"/>
        <end position="378"/>
    </location>
</feature>
<evidence type="ECO:0000256" key="5">
    <source>
        <dbReference type="ARBA" id="ARBA00033748"/>
    </source>
</evidence>
<comment type="caution">
    <text evidence="8">The sequence shown here is derived from an EMBL/GenBank/DDBJ whole genome shotgun (WGS) entry which is preliminary data.</text>
</comment>
<dbReference type="OrthoDB" id="9779442at2"/>
<dbReference type="AlphaFoldDB" id="A0A2P7BFD9"/>
<dbReference type="PIRSF" id="PIRSF000337">
    <property type="entry name" value="NTA_MOA"/>
    <property type="match status" value="1"/>
</dbReference>
<dbReference type="InterPro" id="IPR016215">
    <property type="entry name" value="NTA_MOA"/>
</dbReference>
<sequence>MTTVHPRRLKTLVGAGSFVFAPDDPHPATGPQRAVELARKAEAAKITGLFTADLLHADPAGLSGITGTQEPIVALAALSQVTSHIGLIATVSTTYHHPYNLARMIGTLDHASGGRAAWNAVTSSVGEENFGGGLPDPAKRYARAAEFIEVINALFDANDPDAVRRSPSGAISVDPGKLHRIDYRGEHFEVQGPLNVPPPPQRRPVQFQAGQSTEGVTLGARYAEVVYTSQPTLDAALAFVEELRRQARGFGRAAHLPLVMNSFHSVIGASEADVARQLREKHERIDYEQGRLKLADMLGGNIDLFDLPLDRPLPAHLLPDVENVNRRRGRAEIFRRYALQGLSLRQLIIEAQETGHWSVAGTPEQLVDAIEERFRAGVLDIISLHGLGQPKQEDLLLNGLLPELRKRALIDNDYLGGDFRANLELQKV</sequence>
<dbReference type="GO" id="GO:0016705">
    <property type="term" value="F:oxidoreductase activity, acting on paired donors, with incorporation or reduction of molecular oxygen"/>
    <property type="evidence" value="ECO:0007669"/>
    <property type="project" value="InterPro"/>
</dbReference>
<dbReference type="SUPFAM" id="SSF51679">
    <property type="entry name" value="Bacterial luciferase-like"/>
    <property type="match status" value="1"/>
</dbReference>
<keyword evidence="4" id="KW-0503">Monooxygenase</keyword>
<comment type="similarity">
    <text evidence="5">Belongs to the NtaA/SnaA/DszA monooxygenase family.</text>
</comment>
<evidence type="ECO:0000256" key="1">
    <source>
        <dbReference type="ARBA" id="ARBA00022630"/>
    </source>
</evidence>
<dbReference type="InterPro" id="IPR051260">
    <property type="entry name" value="Diverse_substr_monoxygenases"/>
</dbReference>
<gene>
    <name evidence="8" type="ORF">CU103_09310</name>
</gene>
<dbReference type="EMBL" id="PGGM01000003">
    <property type="protein sequence ID" value="PSH65206.1"/>
    <property type="molecule type" value="Genomic_DNA"/>
</dbReference>
<keyword evidence="3" id="KW-0560">Oxidoreductase</keyword>
<feature type="binding site" evidence="6">
    <location>
        <position position="53"/>
    </location>
    <ligand>
        <name>FMN</name>
        <dbReference type="ChEBI" id="CHEBI:58210"/>
    </ligand>
</feature>